<gene>
    <name evidence="3" type="ORF">EUA06_00010</name>
</gene>
<evidence type="ECO:0008006" key="5">
    <source>
        <dbReference type="Google" id="ProtNLM"/>
    </source>
</evidence>
<evidence type="ECO:0000256" key="2">
    <source>
        <dbReference type="SAM" id="SignalP"/>
    </source>
</evidence>
<dbReference type="Proteomes" id="UP000291838">
    <property type="component" value="Unassembled WGS sequence"/>
</dbReference>
<dbReference type="PROSITE" id="PS51257">
    <property type="entry name" value="PROKAR_LIPOPROTEIN"/>
    <property type="match status" value="1"/>
</dbReference>
<sequence length="126" mass="13681">MRTSLLLLVSVVATGCSQAGTQSSADCPDQVRVEDVVYTSWGQTERPANSHAKADQAECDDAGESPNGSVFPDDPVQVRTWTFEGYPPEMVLGIRYDTNALGVFIADTVPVEERERIYEDLSGAQP</sequence>
<reference evidence="3 4" key="1">
    <citation type="submission" date="2019-01" db="EMBL/GenBank/DDBJ databases">
        <title>Novel species of Nocardioides.</title>
        <authorList>
            <person name="Liu Q."/>
            <person name="Xin Y.-H."/>
        </authorList>
    </citation>
    <scope>NUCLEOTIDE SEQUENCE [LARGE SCALE GENOMIC DNA]</scope>
    <source>
        <strain evidence="3 4">HLT3-15</strain>
    </source>
</reference>
<keyword evidence="4" id="KW-1185">Reference proteome</keyword>
<evidence type="ECO:0000256" key="1">
    <source>
        <dbReference type="SAM" id="MobiDB-lite"/>
    </source>
</evidence>
<dbReference type="OrthoDB" id="3790527at2"/>
<dbReference type="InterPro" id="IPR046248">
    <property type="entry name" value="DUF6281"/>
</dbReference>
<keyword evidence="2" id="KW-0732">Signal</keyword>
<protein>
    <recommendedName>
        <fullName evidence="5">DUF3558 domain-containing protein</fullName>
    </recommendedName>
</protein>
<feature type="signal peptide" evidence="2">
    <location>
        <begin position="1"/>
        <end position="19"/>
    </location>
</feature>
<organism evidence="3 4">
    <name type="scientific">Nocardioides glacieisoli</name>
    <dbReference type="NCBI Taxonomy" id="1168730"/>
    <lineage>
        <taxon>Bacteria</taxon>
        <taxon>Bacillati</taxon>
        <taxon>Actinomycetota</taxon>
        <taxon>Actinomycetes</taxon>
        <taxon>Propionibacteriales</taxon>
        <taxon>Nocardioidaceae</taxon>
        <taxon>Nocardioides</taxon>
    </lineage>
</organism>
<dbReference type="AlphaFoldDB" id="A0A4Q2S325"/>
<dbReference type="Pfam" id="PF19797">
    <property type="entry name" value="DUF6281"/>
    <property type="match status" value="1"/>
</dbReference>
<dbReference type="EMBL" id="SDWS01000001">
    <property type="protein sequence ID" value="RYB96027.1"/>
    <property type="molecule type" value="Genomic_DNA"/>
</dbReference>
<feature type="chain" id="PRO_5039663880" description="DUF3558 domain-containing protein" evidence="2">
    <location>
        <begin position="20"/>
        <end position="126"/>
    </location>
</feature>
<proteinExistence type="predicted"/>
<evidence type="ECO:0000313" key="4">
    <source>
        <dbReference type="Proteomes" id="UP000291838"/>
    </source>
</evidence>
<evidence type="ECO:0000313" key="3">
    <source>
        <dbReference type="EMBL" id="RYB96027.1"/>
    </source>
</evidence>
<comment type="caution">
    <text evidence="3">The sequence shown here is derived from an EMBL/GenBank/DDBJ whole genome shotgun (WGS) entry which is preliminary data.</text>
</comment>
<dbReference type="RefSeq" id="WP_129472980.1">
    <property type="nucleotide sequence ID" value="NZ_SDWS01000001.1"/>
</dbReference>
<feature type="region of interest" description="Disordered" evidence="1">
    <location>
        <begin position="42"/>
        <end position="74"/>
    </location>
</feature>
<name>A0A4Q2S325_9ACTN</name>
<accession>A0A4Q2S325</accession>